<name>D3HNH7_LEGLN</name>
<dbReference type="InterPro" id="IPR050216">
    <property type="entry name" value="LRR_domain-containing"/>
</dbReference>
<dbReference type="GO" id="GO:0005737">
    <property type="term" value="C:cytoplasm"/>
    <property type="evidence" value="ECO:0007669"/>
    <property type="project" value="TreeGrafter"/>
</dbReference>
<proteinExistence type="predicted"/>
<dbReference type="eggNOG" id="COG4886">
    <property type="taxonomic scope" value="Bacteria"/>
</dbReference>
<reference evidence="3 4" key="1">
    <citation type="journal article" date="2010" name="PLoS Genet.">
        <title>Analysis of the Legionella longbeachae genome and transcriptome uncovers unique strategies to cause Legionnaires' disease.</title>
        <authorList>
            <person name="Cazalet C."/>
            <person name="Gomez-Valero L."/>
            <person name="Rusniok C."/>
            <person name="Lomma M."/>
            <person name="Dervins-Ravault D."/>
            <person name="Newton H."/>
            <person name="Sansom F."/>
            <person name="Jarraud S."/>
            <person name="Zidane N."/>
            <person name="Ma L."/>
            <person name="Bouchier C."/>
            <person name="Etienne J."/>
            <person name="Hartland E."/>
            <person name="Buchrieser C."/>
        </authorList>
    </citation>
    <scope>NUCLEOTIDE SEQUENCE [LARGE SCALE GENOMIC DNA]</scope>
    <source>
        <strain evidence="3 4">NSW150</strain>
    </source>
</reference>
<dbReference type="AlphaFoldDB" id="D3HNH7"/>
<protein>
    <submittedName>
        <fullName evidence="3">Putative leucine rich repeat protein</fullName>
    </submittedName>
</protein>
<organism evidence="3 4">
    <name type="scientific">Legionella longbeachae serogroup 1 (strain NSW150)</name>
    <dbReference type="NCBI Taxonomy" id="661367"/>
    <lineage>
        <taxon>Bacteria</taxon>
        <taxon>Pseudomonadati</taxon>
        <taxon>Pseudomonadota</taxon>
        <taxon>Gammaproteobacteria</taxon>
        <taxon>Legionellales</taxon>
        <taxon>Legionellaceae</taxon>
        <taxon>Legionella</taxon>
    </lineage>
</organism>
<dbReference type="Pfam" id="PF00560">
    <property type="entry name" value="LRR_1"/>
    <property type="match status" value="1"/>
</dbReference>
<dbReference type="HOGENOM" id="CLU_1862686_0_0_6"/>
<accession>D3HNH7</accession>
<dbReference type="OrthoDB" id="5653985at2"/>
<evidence type="ECO:0000313" key="4">
    <source>
        <dbReference type="Proteomes" id="UP000001060"/>
    </source>
</evidence>
<dbReference type="InterPro" id="IPR001611">
    <property type="entry name" value="Leu-rich_rpt"/>
</dbReference>
<keyword evidence="1" id="KW-0433">Leucine-rich repeat</keyword>
<keyword evidence="2" id="KW-0677">Repeat</keyword>
<dbReference type="STRING" id="661367.LLO_0114"/>
<dbReference type="PANTHER" id="PTHR48051:SF1">
    <property type="entry name" value="RAS SUPPRESSOR PROTEIN 1"/>
    <property type="match status" value="1"/>
</dbReference>
<dbReference type="SUPFAM" id="SSF52058">
    <property type="entry name" value="L domain-like"/>
    <property type="match status" value="1"/>
</dbReference>
<gene>
    <name evidence="3" type="ordered locus">LLO_0114</name>
</gene>
<evidence type="ECO:0000256" key="1">
    <source>
        <dbReference type="ARBA" id="ARBA00022614"/>
    </source>
</evidence>
<evidence type="ECO:0000313" key="3">
    <source>
        <dbReference type="EMBL" id="CBJ10440.1"/>
    </source>
</evidence>
<dbReference type="PROSITE" id="PS51450">
    <property type="entry name" value="LRR"/>
    <property type="match status" value="1"/>
</dbReference>
<dbReference type="EMBL" id="FN650140">
    <property type="protein sequence ID" value="CBJ10440.1"/>
    <property type="molecule type" value="Genomic_DNA"/>
</dbReference>
<dbReference type="KEGG" id="llo:LLO_0114"/>
<dbReference type="Gene3D" id="3.80.10.10">
    <property type="entry name" value="Ribonuclease Inhibitor"/>
    <property type="match status" value="1"/>
</dbReference>
<keyword evidence="4" id="KW-1185">Reference proteome</keyword>
<dbReference type="PANTHER" id="PTHR48051">
    <property type="match status" value="1"/>
</dbReference>
<sequence>MQIKQRPMLKNKIFNGTLNLDNNNLKFIADGLLRDLGNLKGINLYNHQLKNLPDDLWAIKSLKILNLRNNKLKLLAEEIGDLSELLYLDLRNNNVTEIPKSLLKLHKLEKLDLRCNKYLNQPFWLEELQNNGCIILN</sequence>
<dbReference type="Proteomes" id="UP000001060">
    <property type="component" value="Chromosome"/>
</dbReference>
<dbReference type="InterPro" id="IPR003591">
    <property type="entry name" value="Leu-rich_rpt_typical-subtyp"/>
</dbReference>
<dbReference type="InterPro" id="IPR032675">
    <property type="entry name" value="LRR_dom_sf"/>
</dbReference>
<dbReference type="SMART" id="SM00369">
    <property type="entry name" value="LRR_TYP"/>
    <property type="match status" value="4"/>
</dbReference>
<evidence type="ECO:0000256" key="2">
    <source>
        <dbReference type="ARBA" id="ARBA00022737"/>
    </source>
</evidence>
<dbReference type="Pfam" id="PF13855">
    <property type="entry name" value="LRR_8"/>
    <property type="match status" value="1"/>
</dbReference>